<evidence type="ECO:0000259" key="2">
    <source>
        <dbReference type="Pfam" id="PF17173"/>
    </source>
</evidence>
<evidence type="ECO:0000256" key="1">
    <source>
        <dbReference type="SAM" id="Coils"/>
    </source>
</evidence>
<feature type="coiled-coil region" evidence="1">
    <location>
        <begin position="289"/>
        <end position="325"/>
    </location>
</feature>
<dbReference type="AlphaFoldDB" id="A0A0K1RF03"/>
<feature type="domain" description="DUF5129" evidence="2">
    <location>
        <begin position="12"/>
        <end position="263"/>
    </location>
</feature>
<dbReference type="PATRIC" id="fig|156976.3.peg.2036"/>
<proteinExistence type="predicted"/>
<dbReference type="InterPro" id="IPR033435">
    <property type="entry name" value="DUF5129"/>
</dbReference>
<name>A0A0K1RF03_9CORY</name>
<accession>A0A0K1RF03</accession>
<dbReference type="Proteomes" id="UP000060016">
    <property type="component" value="Chromosome"/>
</dbReference>
<organism evidence="3 4">
    <name type="scientific">Corynebacterium riegelii</name>
    <dbReference type="NCBI Taxonomy" id="156976"/>
    <lineage>
        <taxon>Bacteria</taxon>
        <taxon>Bacillati</taxon>
        <taxon>Actinomycetota</taxon>
        <taxon>Actinomycetes</taxon>
        <taxon>Mycobacteriales</taxon>
        <taxon>Corynebacteriaceae</taxon>
        <taxon>Corynebacterium</taxon>
    </lineage>
</organism>
<dbReference type="EMBL" id="CP012342">
    <property type="protein sequence ID" value="AKV59994.1"/>
    <property type="molecule type" value="Genomic_DNA"/>
</dbReference>
<protein>
    <recommendedName>
        <fullName evidence="2">DUF5129 domain-containing protein</fullName>
    </recommendedName>
</protein>
<evidence type="ECO:0000313" key="3">
    <source>
        <dbReference type="EMBL" id="AKV59994.1"/>
    </source>
</evidence>
<gene>
    <name evidence="3" type="ORF">AK829_10115</name>
</gene>
<dbReference type="Pfam" id="PF17173">
    <property type="entry name" value="DUF5129"/>
    <property type="match status" value="1"/>
</dbReference>
<evidence type="ECO:0000313" key="4">
    <source>
        <dbReference type="Proteomes" id="UP000060016"/>
    </source>
</evidence>
<dbReference type="KEGG" id="crie:AK829_10115"/>
<sequence length="425" mass="47174">MSDPSDVMPAEDEARLLRDVERLQHPDTVKRLHFITLDEGRENVNDAVEIFLRDNFPDQILEKTFADGMLIVGTDVKGRNNFIFAGEDVADQLYLRSGERLEDALEAMKPGLRDDNIPAGYFAGADLAMDIDAAQNYPVDSAAGNKAAAGIGLGAAAGGVTLVGGSIAASGRNRRRKAIAQARENHAIIGREFTGLSQRIDELDIRANSVSSAFANAELRKQWEEVRDRFLGMHDAMQLEVGTDRQAWENHKKLAKFAETVQDTGNAEENINRLFAVEQGDPAERAVIINEVRTDVIKARRQIKDQELKRELAKLERGLDYLDQNPDYPKFVDQFTRILSDYNQLIPEIKRREFSDVKEYNKLYAPRLTDPGYIYSNYIPYVALTSWHSSNVEAHQAAQSSSSSSFSANTGFSSGFSGAGGSSSY</sequence>
<keyword evidence="1" id="KW-0175">Coiled coil</keyword>
<keyword evidence="4" id="KW-1185">Reference proteome</keyword>
<reference evidence="3 4" key="1">
    <citation type="submission" date="2015-08" db="EMBL/GenBank/DDBJ databases">
        <authorList>
            <person name="Babu N.S."/>
            <person name="Beckwith C.J."/>
            <person name="Beseler K.G."/>
            <person name="Brison A."/>
            <person name="Carone J.V."/>
            <person name="Caskin T.P."/>
            <person name="Diamond M."/>
            <person name="Durham M.E."/>
            <person name="Foxe J.M."/>
            <person name="Go M."/>
            <person name="Henderson B.A."/>
            <person name="Jones I.B."/>
            <person name="McGettigan J.A."/>
            <person name="Micheletti S.J."/>
            <person name="Nasrallah M.E."/>
            <person name="Ortiz D."/>
            <person name="Piller C.R."/>
            <person name="Privatt S.R."/>
            <person name="Schneider S.L."/>
            <person name="Sharp S."/>
            <person name="Smith T.C."/>
            <person name="Stanton J.D."/>
            <person name="Ullery H.E."/>
            <person name="Wilson R.J."/>
            <person name="Serrano M.G."/>
            <person name="Buck G."/>
            <person name="Lee V."/>
            <person name="Wang Y."/>
            <person name="Carvalho R."/>
            <person name="Voegtly L."/>
            <person name="Shi R."/>
            <person name="Duckworth R."/>
            <person name="Johnson A."/>
            <person name="Loviza R."/>
            <person name="Walstead R."/>
            <person name="Shah Z."/>
            <person name="Kiflezghi M."/>
            <person name="Wade K."/>
            <person name="Ball S.L."/>
            <person name="Bradley K.W."/>
            <person name="Asai D.J."/>
            <person name="Bowman C.A."/>
            <person name="Russell D.A."/>
            <person name="Pope W.H."/>
            <person name="Jacobs-Sera D."/>
            <person name="Hendrix R.W."/>
            <person name="Hatfull G.F."/>
        </authorList>
    </citation>
    <scope>NUCLEOTIDE SEQUENCE [LARGE SCALE GENOMIC DNA]</scope>
    <source>
        <strain evidence="3 4">PUDD_83A45</strain>
    </source>
</reference>